<dbReference type="Pfam" id="PF00388">
    <property type="entry name" value="PI-PLC-X"/>
    <property type="match status" value="1"/>
</dbReference>
<dbReference type="PANTHER" id="PTHR13593:SF113">
    <property type="entry name" value="SI:DKEY-266F7.9"/>
    <property type="match status" value="1"/>
</dbReference>
<dbReference type="InterPro" id="IPR051057">
    <property type="entry name" value="PI-PLC_domain"/>
</dbReference>
<gene>
    <name evidence="8" type="ORF">SAMN05421788_11065</name>
</gene>
<dbReference type="SMART" id="SM00148">
    <property type="entry name" value="PLCXc"/>
    <property type="match status" value="1"/>
</dbReference>
<accession>A0A173M9X1</accession>
<dbReference type="InterPro" id="IPR000909">
    <property type="entry name" value="PLipase_C_PInositol-sp_X_dom"/>
</dbReference>
<evidence type="ECO:0000259" key="7">
    <source>
        <dbReference type="SMART" id="SM00148"/>
    </source>
</evidence>
<evidence type="ECO:0000256" key="4">
    <source>
        <dbReference type="ARBA" id="ARBA00030474"/>
    </source>
</evidence>
<feature type="chain" id="PRO_5030022635" description="1-phosphatidylinositol phosphodiesterase" evidence="6">
    <location>
        <begin position="27"/>
        <end position="330"/>
    </location>
</feature>
<feature type="domain" description="Phosphatidylinositol-specific phospholipase C X" evidence="7">
    <location>
        <begin position="63"/>
        <end position="205"/>
    </location>
</feature>
<dbReference type="InterPro" id="IPR017946">
    <property type="entry name" value="PLC-like_Pdiesterase_TIM-brl"/>
</dbReference>
<evidence type="ECO:0000256" key="5">
    <source>
        <dbReference type="ARBA" id="ARBA00030782"/>
    </source>
</evidence>
<proteinExistence type="predicted"/>
<dbReference type="STRING" id="477680.SAMN05421788_11065"/>
<dbReference type="KEGG" id="fln:FLA_0323"/>
<evidence type="ECO:0000256" key="2">
    <source>
        <dbReference type="ARBA" id="ARBA00012581"/>
    </source>
</evidence>
<evidence type="ECO:0000256" key="1">
    <source>
        <dbReference type="ARBA" id="ARBA00001316"/>
    </source>
</evidence>
<comment type="catalytic activity">
    <reaction evidence="1">
        <text>a 1,2-diacyl-sn-glycero-3-phospho-(1D-myo-inositol) = 1D-myo-inositol 1,2-cyclic phosphate + a 1,2-diacyl-sn-glycerol</text>
        <dbReference type="Rhea" id="RHEA:17093"/>
        <dbReference type="ChEBI" id="CHEBI:17815"/>
        <dbReference type="ChEBI" id="CHEBI:57880"/>
        <dbReference type="ChEBI" id="CHEBI:58484"/>
        <dbReference type="EC" id="4.6.1.13"/>
    </reaction>
</comment>
<organism evidence="8 9">
    <name type="scientific">Filimonas lacunae</name>
    <dbReference type="NCBI Taxonomy" id="477680"/>
    <lineage>
        <taxon>Bacteria</taxon>
        <taxon>Pseudomonadati</taxon>
        <taxon>Bacteroidota</taxon>
        <taxon>Chitinophagia</taxon>
        <taxon>Chitinophagales</taxon>
        <taxon>Chitinophagaceae</taxon>
        <taxon>Filimonas</taxon>
    </lineage>
</organism>
<keyword evidence="6" id="KW-0732">Signal</keyword>
<dbReference type="CDD" id="cd08586">
    <property type="entry name" value="PI-PLCc_BcPLC_like"/>
    <property type="match status" value="1"/>
</dbReference>
<dbReference type="PROSITE" id="PS51257">
    <property type="entry name" value="PROKAR_LIPOPROTEIN"/>
    <property type="match status" value="1"/>
</dbReference>
<dbReference type="GO" id="GO:0008081">
    <property type="term" value="F:phosphoric diester hydrolase activity"/>
    <property type="evidence" value="ECO:0007669"/>
    <property type="project" value="InterPro"/>
</dbReference>
<protein>
    <recommendedName>
        <fullName evidence="3">1-phosphatidylinositol phosphodiesterase</fullName>
        <ecNumber evidence="2">4.6.1.13</ecNumber>
    </recommendedName>
    <alternativeName>
        <fullName evidence="4">Phosphatidylinositol diacylglycerol-lyase</fullName>
    </alternativeName>
    <alternativeName>
        <fullName evidence="5">Phosphatidylinositol-specific phospholipase C</fullName>
    </alternativeName>
</protein>
<evidence type="ECO:0000313" key="9">
    <source>
        <dbReference type="Proteomes" id="UP000186917"/>
    </source>
</evidence>
<dbReference type="PANTHER" id="PTHR13593">
    <property type="match status" value="1"/>
</dbReference>
<evidence type="ECO:0000256" key="3">
    <source>
        <dbReference type="ARBA" id="ARBA00019758"/>
    </source>
</evidence>
<dbReference type="GO" id="GO:0006629">
    <property type="term" value="P:lipid metabolic process"/>
    <property type="evidence" value="ECO:0007669"/>
    <property type="project" value="InterPro"/>
</dbReference>
<reference evidence="9" key="1">
    <citation type="submission" date="2017-01" db="EMBL/GenBank/DDBJ databases">
        <authorList>
            <person name="Varghese N."/>
            <person name="Submissions S."/>
        </authorList>
    </citation>
    <scope>NUCLEOTIDE SEQUENCE [LARGE SCALE GENOMIC DNA]</scope>
    <source>
        <strain evidence="9">DSM 21054</strain>
    </source>
</reference>
<sequence length="330" mass="35812">MKKTNIRLSLLSLVVAVVLFSCKKEADVNPVNPNAGKGLTAEGRPMVFASKTTVTASAWMASVADEISLSMLSIPGSHDAGATVEPVSGTAKCQTLSIGDQLSAGIRFVDIRCRHIDNAFAIHHGSVYQNLNFDDVLNACFTFLNTHPGETIVMSVKEEYNSSNITRTFEETFNSYVAKNPSQWYTGASVPTLGQVRGKIVLLRRFSASVTPKGIDATNWADNTTFSITNSNAQLRIEDNYVVNDNSAKWSNVTSLLSEAKTGLATTMYITFTSGYKPLIFSIPSITSVSGTINPNVTSYFTTNTTGRYGIIPMDFSEASRASLIYQTNF</sequence>
<feature type="signal peptide" evidence="6">
    <location>
        <begin position="1"/>
        <end position="26"/>
    </location>
</feature>
<evidence type="ECO:0000256" key="6">
    <source>
        <dbReference type="SAM" id="SignalP"/>
    </source>
</evidence>
<dbReference type="SUPFAM" id="SSF51695">
    <property type="entry name" value="PLC-like phosphodiesterases"/>
    <property type="match status" value="1"/>
</dbReference>
<dbReference type="PROSITE" id="PS50007">
    <property type="entry name" value="PIPLC_X_DOMAIN"/>
    <property type="match status" value="1"/>
</dbReference>
<name>A0A173M9X1_9BACT</name>
<dbReference type="EC" id="4.6.1.13" evidence="2"/>
<dbReference type="GO" id="GO:0004436">
    <property type="term" value="F:phosphatidylinositol diacylglycerol-lyase activity"/>
    <property type="evidence" value="ECO:0007669"/>
    <property type="project" value="UniProtKB-EC"/>
</dbReference>
<keyword evidence="9" id="KW-1185">Reference proteome</keyword>
<dbReference type="Gene3D" id="3.20.20.190">
    <property type="entry name" value="Phosphatidylinositol (PI) phosphodiesterase"/>
    <property type="match status" value="1"/>
</dbReference>
<dbReference type="RefSeq" id="WP_084206463.1">
    <property type="nucleotide sequence ID" value="NZ_AP017422.1"/>
</dbReference>
<dbReference type="Proteomes" id="UP000186917">
    <property type="component" value="Unassembled WGS sequence"/>
</dbReference>
<dbReference type="OrthoDB" id="7191982at2"/>
<evidence type="ECO:0000313" key="8">
    <source>
        <dbReference type="EMBL" id="SIT31059.1"/>
    </source>
</evidence>
<dbReference type="EMBL" id="FTOR01000010">
    <property type="protein sequence ID" value="SIT31059.1"/>
    <property type="molecule type" value="Genomic_DNA"/>
</dbReference>
<dbReference type="AlphaFoldDB" id="A0A173M9X1"/>